<feature type="transmembrane region" description="Helical" evidence="2">
    <location>
        <begin position="455"/>
        <end position="474"/>
    </location>
</feature>
<feature type="region of interest" description="Disordered" evidence="1">
    <location>
        <begin position="244"/>
        <end position="274"/>
    </location>
</feature>
<keyword evidence="2" id="KW-1133">Transmembrane helix</keyword>
<gene>
    <name evidence="3" type="ORF">BS329_23575</name>
</gene>
<accession>A0A1R0KQB5</accession>
<feature type="transmembrane region" description="Helical" evidence="2">
    <location>
        <begin position="208"/>
        <end position="227"/>
    </location>
</feature>
<reference evidence="3 4" key="1">
    <citation type="submission" date="2016-01" db="EMBL/GenBank/DDBJ databases">
        <title>Amycolatopsis coloradensis genome sequencing and assembly.</title>
        <authorList>
            <person name="Mayilraj S."/>
        </authorList>
    </citation>
    <scope>NUCLEOTIDE SEQUENCE [LARGE SCALE GENOMIC DNA]</scope>
    <source>
        <strain evidence="3 4">DSM 44225</strain>
    </source>
</reference>
<name>A0A1R0KQB5_9PSEU</name>
<evidence type="ECO:0000313" key="3">
    <source>
        <dbReference type="EMBL" id="OLZ49380.1"/>
    </source>
</evidence>
<keyword evidence="4" id="KW-1185">Reference proteome</keyword>
<dbReference type="STRING" id="76021.BS329_23575"/>
<dbReference type="EMBL" id="MQUQ01000012">
    <property type="protein sequence ID" value="OLZ49380.1"/>
    <property type="molecule type" value="Genomic_DNA"/>
</dbReference>
<keyword evidence="2" id="KW-0812">Transmembrane</keyword>
<organism evidence="3 4">
    <name type="scientific">Amycolatopsis coloradensis</name>
    <dbReference type="NCBI Taxonomy" id="76021"/>
    <lineage>
        <taxon>Bacteria</taxon>
        <taxon>Bacillati</taxon>
        <taxon>Actinomycetota</taxon>
        <taxon>Actinomycetes</taxon>
        <taxon>Pseudonocardiales</taxon>
        <taxon>Pseudonocardiaceae</taxon>
        <taxon>Amycolatopsis</taxon>
    </lineage>
</organism>
<feature type="compositionally biased region" description="Basic and acidic residues" evidence="1">
    <location>
        <begin position="632"/>
        <end position="646"/>
    </location>
</feature>
<feature type="transmembrane region" description="Helical" evidence="2">
    <location>
        <begin position="390"/>
        <end position="412"/>
    </location>
</feature>
<feature type="transmembrane region" description="Helical" evidence="2">
    <location>
        <begin position="424"/>
        <end position="449"/>
    </location>
</feature>
<dbReference type="AlphaFoldDB" id="A0A1R0KQB5"/>
<evidence type="ECO:0000256" key="2">
    <source>
        <dbReference type="SAM" id="Phobius"/>
    </source>
</evidence>
<feature type="compositionally biased region" description="Pro residues" evidence="1">
    <location>
        <begin position="251"/>
        <end position="262"/>
    </location>
</feature>
<evidence type="ECO:0008006" key="5">
    <source>
        <dbReference type="Google" id="ProtNLM"/>
    </source>
</evidence>
<proteinExistence type="predicted"/>
<sequence length="722" mass="76285">MNTVITLACVLAFAAGWHALRRRLKEGPRPGKTMPSRRATMFVVMLILGLQAVATAPAASAAACGEAPNPERPGAGMVGALDPPATARGEGGSPYNVYGYAGHVWDTFETDCGPLAGITSPNSTIDTWAGNQLFNIGKNLVGATNSLHYTVLQGSLLSPLYNAVKAGAEKVYNNIYAQLFGLAALIMSIMLFRNIWRGDLAAVSKRALYGLAAVWLAASSLALLRFLDPIDNAIVQTTTNIQAGFIDEPKTPPPSQPPPPSAQPCQATPEAVAARQPWDRVPTELHCRVVYDNWLRGEFGSPDSPQALQYGPPLLDARAFTWGQIQQGGDADTALVDSKKAAFKDISTKLGPATGYFTGEDGSRVGAGFLSLGQGIFYSLFQLLAKATVLLAQVLIRIFVLTAPLIGLIALLQPQIMQRILKVVGAVAFNLMVLSVLAGVHTLLLEAIFTAGNSLSLLTKMALAAIITVLLFMIGRPVRRLWQMVEMSVGMVGGAVPSPRGGLFSRFRKKNNEQTPQDAFWQNVRDTDDVVDGDLRGPVGATVGGGRFRPEATIFASSQRLDNGSGAIRPAAAWSGAPWPGAVGSGGGGMPALPAGGGGGVPVFGQYNPSAGIPGDSMFTSGGRSPVQIPSRRVDTSPVADRRWSDEPEPVVVPSRMNSAGGGYATPDHSGVVPVQAGPSTPRPRRVDPEVVAGKQVFVVYRPSRGLEVREDFRDTDHAVGR</sequence>
<evidence type="ECO:0000313" key="4">
    <source>
        <dbReference type="Proteomes" id="UP000187486"/>
    </source>
</evidence>
<dbReference type="OrthoDB" id="4480700at2"/>
<protein>
    <recommendedName>
        <fullName evidence="5">Magnesium transporter</fullName>
    </recommendedName>
</protein>
<feature type="transmembrane region" description="Helical" evidence="2">
    <location>
        <begin position="40"/>
        <end position="63"/>
    </location>
</feature>
<dbReference type="RefSeq" id="WP_076163384.1">
    <property type="nucleotide sequence ID" value="NZ_JBEZVB010000050.1"/>
</dbReference>
<keyword evidence="2" id="KW-0472">Membrane</keyword>
<comment type="caution">
    <text evidence="3">The sequence shown here is derived from an EMBL/GenBank/DDBJ whole genome shotgun (WGS) entry which is preliminary data.</text>
</comment>
<evidence type="ECO:0000256" key="1">
    <source>
        <dbReference type="SAM" id="MobiDB-lite"/>
    </source>
</evidence>
<feature type="transmembrane region" description="Helical" evidence="2">
    <location>
        <begin position="175"/>
        <end position="196"/>
    </location>
</feature>
<feature type="region of interest" description="Disordered" evidence="1">
    <location>
        <begin position="622"/>
        <end position="688"/>
    </location>
</feature>
<dbReference type="Proteomes" id="UP000187486">
    <property type="component" value="Unassembled WGS sequence"/>
</dbReference>